<evidence type="ECO:0000256" key="2">
    <source>
        <dbReference type="ARBA" id="ARBA00022538"/>
    </source>
</evidence>
<dbReference type="RefSeq" id="WP_075999523.1">
    <property type="nucleotide sequence ID" value="NZ_PKUS01000001.1"/>
</dbReference>
<feature type="domain" description="RCK N-terminal" evidence="5">
    <location>
        <begin position="1"/>
        <end position="117"/>
    </location>
</feature>
<keyword evidence="2" id="KW-0633">Potassium transport</keyword>
<dbReference type="Proteomes" id="UP000235005">
    <property type="component" value="Unassembled WGS sequence"/>
</dbReference>
<dbReference type="InterPro" id="IPR050721">
    <property type="entry name" value="Trk_Ktr_HKT_K-transport"/>
</dbReference>
<gene>
    <name evidence="6" type="ORF">C0039_00580</name>
</gene>
<evidence type="ECO:0000256" key="1">
    <source>
        <dbReference type="ARBA" id="ARBA00022448"/>
    </source>
</evidence>
<keyword evidence="4" id="KW-0406">Ion transport</keyword>
<evidence type="ECO:0000313" key="7">
    <source>
        <dbReference type="Proteomes" id="UP000235005"/>
    </source>
</evidence>
<dbReference type="SUPFAM" id="SSF51735">
    <property type="entry name" value="NAD(P)-binding Rossmann-fold domains"/>
    <property type="match status" value="1"/>
</dbReference>
<dbReference type="OrthoDB" id="7375203at2"/>
<dbReference type="InterPro" id="IPR006036">
    <property type="entry name" value="K_uptake_TrkA"/>
</dbReference>
<dbReference type="PANTHER" id="PTHR43833">
    <property type="entry name" value="POTASSIUM CHANNEL PROTEIN 2-RELATED-RELATED"/>
    <property type="match status" value="1"/>
</dbReference>
<dbReference type="InterPro" id="IPR036291">
    <property type="entry name" value="NAD(P)-bd_dom_sf"/>
</dbReference>
<keyword evidence="1" id="KW-0813">Transport</keyword>
<protein>
    <submittedName>
        <fullName evidence="6">TrkA family potassium uptake protein</fullName>
    </submittedName>
</protein>
<sequence length="138" mass="15161">MRAVLIGASRLAMATVTEMLEAGHEVVVIDKDERVIEDLEADFDCSFYCGDGAKPSVLEDVDPSNTDLLLCLSDDDTSNVLAAVVAKSLEFDRVVLRLDDPDLLSICEQLGLENVIVPDKRIACELLSFFEGERDKPE</sequence>
<reference evidence="6 7" key="1">
    <citation type="submission" date="2018-01" db="EMBL/GenBank/DDBJ databases">
        <title>The draft genome sequence of Halioglobus lutimaris HF004.</title>
        <authorList>
            <person name="Du Z.-J."/>
            <person name="Shi M.-J."/>
        </authorList>
    </citation>
    <scope>NUCLEOTIDE SEQUENCE [LARGE SCALE GENOMIC DNA]</scope>
    <source>
        <strain evidence="6 7">HF004</strain>
    </source>
</reference>
<dbReference type="PRINTS" id="PR00335">
    <property type="entry name" value="KUPTAKETRKA"/>
</dbReference>
<dbReference type="GO" id="GO:0015079">
    <property type="term" value="F:potassium ion transmembrane transporter activity"/>
    <property type="evidence" value="ECO:0007669"/>
    <property type="project" value="InterPro"/>
</dbReference>
<evidence type="ECO:0000256" key="3">
    <source>
        <dbReference type="ARBA" id="ARBA00022958"/>
    </source>
</evidence>
<dbReference type="InterPro" id="IPR003148">
    <property type="entry name" value="RCK_N"/>
</dbReference>
<name>A0A2N5X848_9GAMM</name>
<proteinExistence type="predicted"/>
<dbReference type="AlphaFoldDB" id="A0A2N5X848"/>
<evidence type="ECO:0000313" key="6">
    <source>
        <dbReference type="EMBL" id="PLW70663.1"/>
    </source>
</evidence>
<evidence type="ECO:0000256" key="4">
    <source>
        <dbReference type="ARBA" id="ARBA00023065"/>
    </source>
</evidence>
<accession>A0A2N5X848</accession>
<comment type="caution">
    <text evidence="6">The sequence shown here is derived from an EMBL/GenBank/DDBJ whole genome shotgun (WGS) entry which is preliminary data.</text>
</comment>
<dbReference type="PROSITE" id="PS51201">
    <property type="entry name" value="RCK_N"/>
    <property type="match status" value="1"/>
</dbReference>
<dbReference type="PANTHER" id="PTHR43833:SF5">
    <property type="entry name" value="TRK SYSTEM POTASSIUM UPTAKE PROTEIN TRKA"/>
    <property type="match status" value="1"/>
</dbReference>
<dbReference type="Gene3D" id="3.40.50.720">
    <property type="entry name" value="NAD(P)-binding Rossmann-like Domain"/>
    <property type="match status" value="1"/>
</dbReference>
<evidence type="ECO:0000259" key="5">
    <source>
        <dbReference type="PROSITE" id="PS51201"/>
    </source>
</evidence>
<dbReference type="GO" id="GO:0005886">
    <property type="term" value="C:plasma membrane"/>
    <property type="evidence" value="ECO:0007669"/>
    <property type="project" value="InterPro"/>
</dbReference>
<keyword evidence="3" id="KW-0630">Potassium</keyword>
<dbReference type="Pfam" id="PF02254">
    <property type="entry name" value="TrkA_N"/>
    <property type="match status" value="1"/>
</dbReference>
<organism evidence="6 7">
    <name type="scientific">Pseudohalioglobus lutimaris</name>
    <dbReference type="NCBI Taxonomy" id="1737061"/>
    <lineage>
        <taxon>Bacteria</taxon>
        <taxon>Pseudomonadati</taxon>
        <taxon>Pseudomonadota</taxon>
        <taxon>Gammaproteobacteria</taxon>
        <taxon>Cellvibrionales</taxon>
        <taxon>Halieaceae</taxon>
        <taxon>Pseudohalioglobus</taxon>
    </lineage>
</organism>
<keyword evidence="7" id="KW-1185">Reference proteome</keyword>
<dbReference type="EMBL" id="PKUS01000001">
    <property type="protein sequence ID" value="PLW70663.1"/>
    <property type="molecule type" value="Genomic_DNA"/>
</dbReference>